<keyword evidence="2" id="KW-0812">Transmembrane</keyword>
<evidence type="ECO:0000256" key="2">
    <source>
        <dbReference type="SAM" id="Phobius"/>
    </source>
</evidence>
<proteinExistence type="predicted"/>
<dbReference type="Proteomes" id="UP000324479">
    <property type="component" value="Unassembled WGS sequence"/>
</dbReference>
<sequence length="119" mass="12948">MEFPLKSLGPALDVLALLLLFMMAAAGIAVTIYLAMLPGRIARRRGHPQAEAVNILGWLGLPAVAPWVGALVWAYWRPRAEKGSAVNRSQSAIQALRCEITKLESAISRLEQTRGEASR</sequence>
<feature type="transmembrane region" description="Helical" evidence="2">
    <location>
        <begin position="12"/>
        <end position="35"/>
    </location>
</feature>
<dbReference type="Pfam" id="PF11742">
    <property type="entry name" value="DUF3302"/>
    <property type="match status" value="1"/>
</dbReference>
<gene>
    <name evidence="3" type="ORF">FYK55_08335</name>
</gene>
<keyword evidence="1" id="KW-0175">Coiled coil</keyword>
<accession>A0A5M6D9U4</accession>
<feature type="coiled-coil region" evidence="1">
    <location>
        <begin position="86"/>
        <end position="113"/>
    </location>
</feature>
<evidence type="ECO:0000256" key="1">
    <source>
        <dbReference type="SAM" id="Coils"/>
    </source>
</evidence>
<keyword evidence="2" id="KW-0472">Membrane</keyword>
<name>A0A5M6D9U4_9BACT</name>
<protein>
    <submittedName>
        <fullName evidence="3">DUF3302 domain-containing protein</fullName>
    </submittedName>
</protein>
<comment type="caution">
    <text evidence="3">The sequence shown here is derived from an EMBL/GenBank/DDBJ whole genome shotgun (WGS) entry which is preliminary data.</text>
</comment>
<feature type="transmembrane region" description="Helical" evidence="2">
    <location>
        <begin position="55"/>
        <end position="76"/>
    </location>
</feature>
<dbReference type="InterPro" id="IPR011223">
    <property type="entry name" value="UCP028770"/>
</dbReference>
<reference evidence="3 4" key="1">
    <citation type="submission" date="2019-08" db="EMBL/GenBank/DDBJ databases">
        <authorList>
            <person name="Dhanesh K."/>
            <person name="Kumar G."/>
            <person name="Sasikala C."/>
            <person name="Venkata Ramana C."/>
        </authorList>
    </citation>
    <scope>NUCLEOTIDE SEQUENCE [LARGE SCALE GENOMIC DNA]</scope>
    <source>
        <strain evidence="3 4">JC645</strain>
    </source>
</reference>
<evidence type="ECO:0000313" key="3">
    <source>
        <dbReference type="EMBL" id="KAA5544348.1"/>
    </source>
</evidence>
<dbReference type="RefSeq" id="WP_150075954.1">
    <property type="nucleotide sequence ID" value="NZ_VWOX01000004.1"/>
</dbReference>
<keyword evidence="4" id="KW-1185">Reference proteome</keyword>
<keyword evidence="2" id="KW-1133">Transmembrane helix</keyword>
<dbReference type="EMBL" id="VWOX01000004">
    <property type="protein sequence ID" value="KAA5544348.1"/>
    <property type="molecule type" value="Genomic_DNA"/>
</dbReference>
<organism evidence="3 4">
    <name type="scientific">Roseiconus nitratireducens</name>
    <dbReference type="NCBI Taxonomy" id="2605748"/>
    <lineage>
        <taxon>Bacteria</taxon>
        <taxon>Pseudomonadati</taxon>
        <taxon>Planctomycetota</taxon>
        <taxon>Planctomycetia</taxon>
        <taxon>Pirellulales</taxon>
        <taxon>Pirellulaceae</taxon>
        <taxon>Roseiconus</taxon>
    </lineage>
</organism>
<dbReference type="AlphaFoldDB" id="A0A5M6D9U4"/>
<evidence type="ECO:0000313" key="4">
    <source>
        <dbReference type="Proteomes" id="UP000324479"/>
    </source>
</evidence>